<evidence type="ECO:0000256" key="10">
    <source>
        <dbReference type="ARBA" id="ARBA00023157"/>
    </source>
</evidence>
<gene>
    <name evidence="15" type="ORF">ABRP34_06015</name>
</gene>
<dbReference type="FunFam" id="3.20.20.80:FF:000060">
    <property type="entry name" value="Lysozyme M1"/>
    <property type="match status" value="1"/>
</dbReference>
<evidence type="ECO:0000256" key="6">
    <source>
        <dbReference type="ARBA" id="ARBA00022529"/>
    </source>
</evidence>
<evidence type="ECO:0000256" key="7">
    <source>
        <dbReference type="ARBA" id="ARBA00022638"/>
    </source>
</evidence>
<dbReference type="AlphaFoldDB" id="A0AAU8EUW3"/>
<feature type="signal peptide" evidence="14">
    <location>
        <begin position="1"/>
        <end position="29"/>
    </location>
</feature>
<dbReference type="InterPro" id="IPR013517">
    <property type="entry name" value="FG-GAP"/>
</dbReference>
<dbReference type="Gene3D" id="3.20.20.80">
    <property type="entry name" value="Glycosidases"/>
    <property type="match status" value="1"/>
</dbReference>
<dbReference type="GO" id="GO:0016998">
    <property type="term" value="P:cell wall macromolecule catabolic process"/>
    <property type="evidence" value="ECO:0007669"/>
    <property type="project" value="InterPro"/>
</dbReference>
<dbReference type="PANTHER" id="PTHR34135">
    <property type="entry name" value="LYSOZYME"/>
    <property type="match status" value="1"/>
</dbReference>
<dbReference type="PROSITE" id="PS51904">
    <property type="entry name" value="GLYCOSYL_HYDROL_F25_2"/>
    <property type="match status" value="1"/>
</dbReference>
<dbReference type="InterPro" id="IPR002053">
    <property type="entry name" value="Glyco_hydro_25"/>
</dbReference>
<dbReference type="SUPFAM" id="SSF69318">
    <property type="entry name" value="Integrin alpha N-terminal domain"/>
    <property type="match status" value="2"/>
</dbReference>
<evidence type="ECO:0000256" key="2">
    <source>
        <dbReference type="ARBA" id="ARBA00004613"/>
    </source>
</evidence>
<evidence type="ECO:0000256" key="12">
    <source>
        <dbReference type="ARBA" id="ARBA00055588"/>
    </source>
</evidence>
<evidence type="ECO:0000313" key="15">
    <source>
        <dbReference type="EMBL" id="XCH12540.1"/>
    </source>
</evidence>
<evidence type="ECO:0000256" key="9">
    <source>
        <dbReference type="ARBA" id="ARBA00022801"/>
    </source>
</evidence>
<accession>A0AAU8EUW3</accession>
<evidence type="ECO:0000256" key="5">
    <source>
        <dbReference type="ARBA" id="ARBA00022525"/>
    </source>
</evidence>
<dbReference type="GO" id="GO:0016052">
    <property type="term" value="P:carbohydrate catabolic process"/>
    <property type="evidence" value="ECO:0007669"/>
    <property type="project" value="TreeGrafter"/>
</dbReference>
<dbReference type="EMBL" id="CP159279">
    <property type="protein sequence ID" value="XCH12540.1"/>
    <property type="molecule type" value="Genomic_DNA"/>
</dbReference>
<evidence type="ECO:0000256" key="1">
    <source>
        <dbReference type="ARBA" id="ARBA00000632"/>
    </source>
</evidence>
<keyword evidence="5" id="KW-0964">Secreted</keyword>
<dbReference type="EC" id="3.2.1.17" evidence="4"/>
<comment type="subcellular location">
    <subcellularLocation>
        <location evidence="2">Secreted</location>
    </subcellularLocation>
</comment>
<protein>
    <recommendedName>
        <fullName evidence="4">lysozyme</fullName>
        <ecNumber evidence="4">3.2.1.17</ecNumber>
    </recommendedName>
</protein>
<keyword evidence="6" id="KW-0929">Antimicrobial</keyword>
<feature type="region of interest" description="Disordered" evidence="13">
    <location>
        <begin position="28"/>
        <end position="58"/>
    </location>
</feature>
<keyword evidence="8 14" id="KW-0732">Signal</keyword>
<dbReference type="GO" id="GO:0003796">
    <property type="term" value="F:lysozyme activity"/>
    <property type="evidence" value="ECO:0007669"/>
    <property type="project" value="UniProtKB-EC"/>
</dbReference>
<dbReference type="InterPro" id="IPR017853">
    <property type="entry name" value="GH"/>
</dbReference>
<dbReference type="GO" id="GO:0009253">
    <property type="term" value="P:peptidoglycan catabolic process"/>
    <property type="evidence" value="ECO:0007669"/>
    <property type="project" value="InterPro"/>
</dbReference>
<dbReference type="GO" id="GO:0031640">
    <property type="term" value="P:killing of cells of another organism"/>
    <property type="evidence" value="ECO:0007669"/>
    <property type="project" value="UniProtKB-KW"/>
</dbReference>
<evidence type="ECO:0000256" key="11">
    <source>
        <dbReference type="ARBA" id="ARBA00023295"/>
    </source>
</evidence>
<dbReference type="Gene3D" id="2.115.10.10">
    <property type="entry name" value="Tachylectin 2"/>
    <property type="match status" value="2"/>
</dbReference>
<keyword evidence="11" id="KW-0326">Glycosidase</keyword>
<keyword evidence="7" id="KW-0081">Bacteriolytic enzyme</keyword>
<dbReference type="Pfam" id="PF13517">
    <property type="entry name" value="FG-GAP_3"/>
    <property type="match status" value="1"/>
</dbReference>
<dbReference type="GO" id="GO:0042742">
    <property type="term" value="P:defense response to bacterium"/>
    <property type="evidence" value="ECO:0007669"/>
    <property type="project" value="UniProtKB-KW"/>
</dbReference>
<keyword evidence="10" id="KW-1015">Disulfide bond</keyword>
<comment type="similarity">
    <text evidence="3">Belongs to the glycosyl hydrolase 25 family.</text>
</comment>
<dbReference type="CDD" id="cd06412">
    <property type="entry name" value="GH25_CH-type"/>
    <property type="match status" value="1"/>
</dbReference>
<proteinExistence type="inferred from homology"/>
<comment type="function">
    <text evidence="12">This enzyme has both lysozyme (acetylmuramidase) and diacetylmuramidase activities.</text>
</comment>
<dbReference type="InterPro" id="IPR028994">
    <property type="entry name" value="Integrin_alpha_N"/>
</dbReference>
<dbReference type="GO" id="GO:0005576">
    <property type="term" value="C:extracellular region"/>
    <property type="evidence" value="ECO:0007669"/>
    <property type="project" value="UniProtKB-SubCell"/>
</dbReference>
<evidence type="ECO:0000256" key="14">
    <source>
        <dbReference type="SAM" id="SignalP"/>
    </source>
</evidence>
<dbReference type="SUPFAM" id="SSF51445">
    <property type="entry name" value="(Trans)glycosidases"/>
    <property type="match status" value="1"/>
</dbReference>
<sequence length="1089" mass="112183">MKARRVALLSGTALLSTMLCLGGGLPARAAPASPTAPPPPEAPASTAPASPTAAATEPEPGQIDMAALRAEIGKDGAYLGQGVKRRAATFAKQSTASSLNAISTEAANTWMAPGVQGLDVSSHQTTVNWAAQYSMGARFAYVKATEGTTYKNPYFGTQYGGALASGMIRGAYHFALPGVSTAAAQADYFVNNGGGWTGDGKTMPPLLDIEYNPYASLGNTCYNMSQTAMVNWIAAFSNRVLARTGRLPMIYTTTDWWTQCTGNSGAFSRQPLHLASYSRYVGSMPNGWGTYSVWQYSATGPFAGDSNAWNGTLAGLQKFAATADGAVPTPSITSLGDVVAADSSGILWDYPATGSGTFRTRKQIGVGWSGLRSINAIDWNADGVLDLIAQWNTGRVNVYLGVAAGGFATGPVLAASGWEDYQLTVGYWYNSSYYPQIISRDDSGVLRLWRNTSGAGVSGGTAIAQGWGGLNLTMIDFDGDGSQDILAQNPAGQLLLYRTNGSGTFVAEARRTIGSGWHNMTSVTVTTNFKGAATNGLMARNTSGQLYYYPVPGNSAWGPVSAIGTGWNNYLIAGGETINVATAPPTPPAVTPSITSASDVVTVDPSGNVYRRSSGTGTLGTAVKIGTGFTGLASVHVTDWNADGIQDLATLSTTGVLGIQTGLPAGGFAARTVLASGLTGADVTFGPWLKAAKYPGVVVRRADGSVQFHANPSGGAPAPATTLASGFARTDISMADADGDGNQDLVAVDYLGRMTLHRSGGTGTLVSEARKLLASGWNTMNSISPARGFAAAGSNGLLARDRSGQLSYYPLTAGTLGAKSVLPSGWNGLLIGGSGLLVPGRAITGTADILTVDAAGGLWNRPAGNSSVGSPYQIGVGWSGMKSLNVVDWNSDGVADVLAQRSNGMLSLYPGSASGGFAAPFTVASTGFAQTTLVTGKWVSGSRYTGLVGYGTDGALYYWANATGRTVSAPVRIGAGWSGLKLAMVDYDSDGKQDLLAVNSTGAMRLYRSTGANRFISEARKTVGSGWQSFRQFSANKGFAGTTSKGVMAVQSDGQLRYYPVVAGSRWGTSLIAGSVGTASTVSSTSGAS</sequence>
<evidence type="ECO:0000256" key="13">
    <source>
        <dbReference type="SAM" id="MobiDB-lite"/>
    </source>
</evidence>
<keyword evidence="9" id="KW-0378">Hydrolase</keyword>
<dbReference type="SMART" id="SM00641">
    <property type="entry name" value="Glyco_25"/>
    <property type="match status" value="1"/>
</dbReference>
<evidence type="ECO:0000256" key="8">
    <source>
        <dbReference type="ARBA" id="ARBA00022729"/>
    </source>
</evidence>
<organism evidence="15">
    <name type="scientific">Arthrobacter sp. K5</name>
    <dbReference type="NCBI Taxonomy" id="2839623"/>
    <lineage>
        <taxon>Bacteria</taxon>
        <taxon>Bacillati</taxon>
        <taxon>Actinomycetota</taxon>
        <taxon>Actinomycetes</taxon>
        <taxon>Micrococcales</taxon>
        <taxon>Micrococcaceae</taxon>
        <taxon>Arthrobacter</taxon>
    </lineage>
</organism>
<comment type="catalytic activity">
    <reaction evidence="1">
        <text>Hydrolysis of (1-&gt;4)-beta-linkages between N-acetylmuramic acid and N-acetyl-D-glucosamine residues in a peptidoglycan and between N-acetyl-D-glucosamine residues in chitodextrins.</text>
        <dbReference type="EC" id="3.2.1.17"/>
    </reaction>
</comment>
<evidence type="ECO:0000256" key="3">
    <source>
        <dbReference type="ARBA" id="ARBA00010646"/>
    </source>
</evidence>
<reference evidence="15" key="1">
    <citation type="submission" date="2024-06" db="EMBL/GenBank/DDBJ databases">
        <title>Biodegradation of dimethachlon by Arthrobacter sp. K5: mechanistic insights and ecological implications.</title>
        <authorList>
            <person name="Hu S."/>
            <person name="Lu P."/>
        </authorList>
    </citation>
    <scope>NUCLEOTIDE SEQUENCE</scope>
    <source>
        <strain evidence="15">K5</strain>
    </source>
</reference>
<name>A0AAU8EUW3_9MICC</name>
<feature type="chain" id="PRO_5043347246" description="lysozyme" evidence="14">
    <location>
        <begin position="30"/>
        <end position="1089"/>
    </location>
</feature>
<dbReference type="RefSeq" id="WP_353712577.1">
    <property type="nucleotide sequence ID" value="NZ_CP159279.1"/>
</dbReference>
<evidence type="ECO:0000256" key="4">
    <source>
        <dbReference type="ARBA" id="ARBA00012732"/>
    </source>
</evidence>
<dbReference type="SUPFAM" id="SSF89372">
    <property type="entry name" value="Fucose-specific lectin"/>
    <property type="match status" value="1"/>
</dbReference>
<dbReference type="PANTHER" id="PTHR34135:SF2">
    <property type="entry name" value="LYSOZYME"/>
    <property type="match status" value="1"/>
</dbReference>
<dbReference type="InterPro" id="IPR018077">
    <property type="entry name" value="Glyco_hydro_fam25_subgr"/>
</dbReference>
<feature type="compositionally biased region" description="Low complexity" evidence="13">
    <location>
        <begin position="43"/>
        <end position="58"/>
    </location>
</feature>
<dbReference type="Pfam" id="PF01183">
    <property type="entry name" value="Glyco_hydro_25"/>
    <property type="match status" value="1"/>
</dbReference>